<organism evidence="3 4">
    <name type="scientific">Streptomyces corchorusii</name>
    <name type="common">Streptomyces chibaensis</name>
    <dbReference type="NCBI Taxonomy" id="1903"/>
    <lineage>
        <taxon>Bacteria</taxon>
        <taxon>Bacillati</taxon>
        <taxon>Actinomycetota</taxon>
        <taxon>Actinomycetes</taxon>
        <taxon>Kitasatosporales</taxon>
        <taxon>Streptomycetaceae</taxon>
        <taxon>Streptomyces</taxon>
    </lineage>
</organism>
<reference evidence="3 4" key="1">
    <citation type="submission" date="2015-10" db="EMBL/GenBank/DDBJ databases">
        <title>Draft genome sequence of Streptomyces corchorusii DSM 40340, type strain for the species Streptomyces corchorusii.</title>
        <authorList>
            <person name="Ruckert C."/>
            <person name="Winkler A."/>
            <person name="Kalinowski J."/>
            <person name="Kampfer P."/>
            <person name="Glaeser S."/>
        </authorList>
    </citation>
    <scope>NUCLEOTIDE SEQUENCE [LARGE SCALE GENOMIC DNA]</scope>
    <source>
        <strain evidence="3 4">DSM 40340</strain>
    </source>
</reference>
<proteinExistence type="inferred from homology"/>
<keyword evidence="4" id="KW-1185">Reference proteome</keyword>
<dbReference type="PANTHER" id="PTHR46268">
    <property type="entry name" value="STRESS RESPONSE PROTEIN NHAX"/>
    <property type="match status" value="1"/>
</dbReference>
<dbReference type="PANTHER" id="PTHR46268:SF6">
    <property type="entry name" value="UNIVERSAL STRESS PROTEIN UP12"/>
    <property type="match status" value="1"/>
</dbReference>
<dbReference type="AlphaFoldDB" id="A0A117QAW2"/>
<protein>
    <recommendedName>
        <fullName evidence="2">UspA domain-containing protein</fullName>
    </recommendedName>
</protein>
<dbReference type="EMBL" id="LMWP01000044">
    <property type="protein sequence ID" value="KUN18219.1"/>
    <property type="molecule type" value="Genomic_DNA"/>
</dbReference>
<accession>A0A117QAW2</accession>
<comment type="similarity">
    <text evidence="1">Belongs to the universal stress protein A family.</text>
</comment>
<evidence type="ECO:0000313" key="3">
    <source>
        <dbReference type="EMBL" id="KUN18219.1"/>
    </source>
</evidence>
<dbReference type="RefSeq" id="WP_059265885.1">
    <property type="nucleotide sequence ID" value="NZ_KQ948367.1"/>
</dbReference>
<dbReference type="Gene3D" id="3.40.50.620">
    <property type="entry name" value="HUPs"/>
    <property type="match status" value="1"/>
</dbReference>
<dbReference type="InterPro" id="IPR014729">
    <property type="entry name" value="Rossmann-like_a/b/a_fold"/>
</dbReference>
<evidence type="ECO:0000256" key="1">
    <source>
        <dbReference type="ARBA" id="ARBA00008791"/>
    </source>
</evidence>
<feature type="domain" description="UspA" evidence="2">
    <location>
        <begin position="1"/>
        <end position="135"/>
    </location>
</feature>
<comment type="caution">
    <text evidence="3">The sequence shown here is derived from an EMBL/GenBank/DDBJ whole genome shotgun (WGS) entry which is preliminary data.</text>
</comment>
<dbReference type="Pfam" id="PF00582">
    <property type="entry name" value="Usp"/>
    <property type="match status" value="1"/>
</dbReference>
<evidence type="ECO:0000313" key="4">
    <source>
        <dbReference type="Proteomes" id="UP000053398"/>
    </source>
</evidence>
<sequence length="144" mass="14942">MFERILVAIDPSAARKTALLMAGELARPANATVHVLHVVTSMVAGDTVVKLEQEDQGEAILEEALATLRGLGVEAEGHLAHSLTNQVSSVISAAAEDFKADLLVVSPHHRGAVAAFFNPRVSDAVAHANGIAVLLAPEGTLPGQ</sequence>
<dbReference type="SUPFAM" id="SSF52402">
    <property type="entry name" value="Adenine nucleotide alpha hydrolases-like"/>
    <property type="match status" value="1"/>
</dbReference>
<gene>
    <name evidence="3" type="ORF">AQJ11_34670</name>
</gene>
<dbReference type="InterPro" id="IPR006016">
    <property type="entry name" value="UspA"/>
</dbReference>
<name>A0A117QAW2_STRCK</name>
<dbReference type="CDD" id="cd00293">
    <property type="entry name" value="USP-like"/>
    <property type="match status" value="1"/>
</dbReference>
<dbReference type="Proteomes" id="UP000053398">
    <property type="component" value="Unassembled WGS sequence"/>
</dbReference>
<evidence type="ECO:0000259" key="2">
    <source>
        <dbReference type="Pfam" id="PF00582"/>
    </source>
</evidence>